<dbReference type="Pfam" id="PF08282">
    <property type="entry name" value="Hydrolase_3"/>
    <property type="match status" value="1"/>
</dbReference>
<dbReference type="EMBL" id="BAAANY010000009">
    <property type="protein sequence ID" value="GAA1676222.1"/>
    <property type="molecule type" value="Genomic_DNA"/>
</dbReference>
<dbReference type="PANTHER" id="PTHR10000:SF8">
    <property type="entry name" value="HAD SUPERFAMILY HYDROLASE-LIKE, TYPE 3"/>
    <property type="match status" value="1"/>
</dbReference>
<dbReference type="InterPro" id="IPR036412">
    <property type="entry name" value="HAD-like_sf"/>
</dbReference>
<gene>
    <name evidence="1" type="ORF">GCM10009765_26980</name>
</gene>
<organism evidence="1 2">
    <name type="scientific">Fodinicola feengrottensis</name>
    <dbReference type="NCBI Taxonomy" id="435914"/>
    <lineage>
        <taxon>Bacteria</taxon>
        <taxon>Bacillati</taxon>
        <taxon>Actinomycetota</taxon>
        <taxon>Actinomycetes</taxon>
        <taxon>Mycobacteriales</taxon>
        <taxon>Fodinicola</taxon>
    </lineage>
</organism>
<dbReference type="SUPFAM" id="SSF56784">
    <property type="entry name" value="HAD-like"/>
    <property type="match status" value="1"/>
</dbReference>
<sequence length="262" mass="27861">MTLPGMIACDLDGTLLRSDLTISERTIAALAAARTAGVPFVVVTGRPVRWLAVVLDRIGRYAEVICSNGARVLDVDGTDLITWPISPANLAEATRRLRDELGTVHFAVERHTGMVKEAGYRVRADLAQPRELELAELVTEPALKLLARVYEADGDELLARCTELLAGVATPTHSSLAAGLIEISADGVTKAAALDWLAARHGVRAEDVVAFGDMPNDISMLRWAGHSVAVADAHPDAKAAATEVTKSNDDDGVAVVLERLLS</sequence>
<keyword evidence="1" id="KW-0378">Hydrolase</keyword>
<reference evidence="1 2" key="1">
    <citation type="journal article" date="2019" name="Int. J. Syst. Evol. Microbiol.">
        <title>The Global Catalogue of Microorganisms (GCM) 10K type strain sequencing project: providing services to taxonomists for standard genome sequencing and annotation.</title>
        <authorList>
            <consortium name="The Broad Institute Genomics Platform"/>
            <consortium name="The Broad Institute Genome Sequencing Center for Infectious Disease"/>
            <person name="Wu L."/>
            <person name="Ma J."/>
        </authorList>
    </citation>
    <scope>NUCLEOTIDE SEQUENCE [LARGE SCALE GENOMIC DNA]</scope>
    <source>
        <strain evidence="1 2">JCM 14718</strain>
    </source>
</reference>
<protein>
    <submittedName>
        <fullName evidence="1">HAD family hydrolase</fullName>
    </submittedName>
</protein>
<dbReference type="Gene3D" id="3.30.1240.10">
    <property type="match status" value="1"/>
</dbReference>
<dbReference type="RefSeq" id="WP_344310312.1">
    <property type="nucleotide sequence ID" value="NZ_BAAANY010000009.1"/>
</dbReference>
<evidence type="ECO:0000313" key="1">
    <source>
        <dbReference type="EMBL" id="GAA1676222.1"/>
    </source>
</evidence>
<dbReference type="NCBIfam" id="TIGR01484">
    <property type="entry name" value="HAD-SF-IIB"/>
    <property type="match status" value="1"/>
</dbReference>
<keyword evidence="2" id="KW-1185">Reference proteome</keyword>
<dbReference type="PANTHER" id="PTHR10000">
    <property type="entry name" value="PHOSPHOSERINE PHOSPHATASE"/>
    <property type="match status" value="1"/>
</dbReference>
<proteinExistence type="predicted"/>
<dbReference type="Gene3D" id="3.40.50.1000">
    <property type="entry name" value="HAD superfamily/HAD-like"/>
    <property type="match status" value="1"/>
</dbReference>
<dbReference type="GO" id="GO:0016787">
    <property type="term" value="F:hydrolase activity"/>
    <property type="evidence" value="ECO:0007669"/>
    <property type="project" value="UniProtKB-KW"/>
</dbReference>
<evidence type="ECO:0000313" key="2">
    <source>
        <dbReference type="Proteomes" id="UP001500618"/>
    </source>
</evidence>
<name>A0ABN2GSU2_9ACTN</name>
<dbReference type="InterPro" id="IPR006379">
    <property type="entry name" value="HAD-SF_hydro_IIB"/>
</dbReference>
<dbReference type="InterPro" id="IPR023214">
    <property type="entry name" value="HAD_sf"/>
</dbReference>
<comment type="caution">
    <text evidence="1">The sequence shown here is derived from an EMBL/GenBank/DDBJ whole genome shotgun (WGS) entry which is preliminary data.</text>
</comment>
<dbReference type="NCBIfam" id="TIGR00099">
    <property type="entry name" value="Cof-subfamily"/>
    <property type="match status" value="1"/>
</dbReference>
<dbReference type="SFLD" id="SFLDG01140">
    <property type="entry name" value="C2.B:_Phosphomannomutase_and_P"/>
    <property type="match status" value="1"/>
</dbReference>
<dbReference type="InterPro" id="IPR000150">
    <property type="entry name" value="Cof"/>
</dbReference>
<accession>A0ABN2GSU2</accession>
<dbReference type="SFLD" id="SFLDS00003">
    <property type="entry name" value="Haloacid_Dehalogenase"/>
    <property type="match status" value="1"/>
</dbReference>
<dbReference type="Proteomes" id="UP001500618">
    <property type="component" value="Unassembled WGS sequence"/>
</dbReference>